<dbReference type="InterPro" id="IPR036388">
    <property type="entry name" value="WH-like_DNA-bd_sf"/>
</dbReference>
<comment type="similarity">
    <text evidence="1">Belongs to the LysR transcriptional regulatory family.</text>
</comment>
<sequence length="300" mass="32955">MYRPKTTLEQWRMLQAVVDNGGYAQAAAALNKSQSSLNHAVSKLQDQLGVALLEVKGRKAFLTPTGEVLLRRSRVLTDTVETLESLARNIECGWEPEIRLAVESIYPQSLLVQLLEGFQPLSRGSRLQVYNSVITGSEELILDGKVDIAITSIIPRGFMGQALMTVEMVPVVHHSHHLAGRTKAIAADELAQELQLVIRDTANKPRETQGWLKAENRWTFGHFADALPVLKGGMGFIWVPRHWVEAELADGSLKLLSIKDGGTRAGVLNLVIPDPDQIGPGTRLLANNIMALHGLPEVED</sequence>
<dbReference type="GO" id="GO:0000976">
    <property type="term" value="F:transcription cis-regulatory region binding"/>
    <property type="evidence" value="ECO:0007669"/>
    <property type="project" value="TreeGrafter"/>
</dbReference>
<dbReference type="Pfam" id="PF03466">
    <property type="entry name" value="LysR_substrate"/>
    <property type="match status" value="1"/>
</dbReference>
<dbReference type="RefSeq" id="WP_008485995.1">
    <property type="nucleotide sequence ID" value="NZ_AMRI01000025.1"/>
</dbReference>
<dbReference type="PATRIC" id="fig|745411.4.peg.3056"/>
<evidence type="ECO:0000259" key="5">
    <source>
        <dbReference type="PROSITE" id="PS50931"/>
    </source>
</evidence>
<dbReference type="InterPro" id="IPR005119">
    <property type="entry name" value="LysR_subst-bd"/>
</dbReference>
<dbReference type="SUPFAM" id="SSF46785">
    <property type="entry name" value="Winged helix' DNA-binding domain"/>
    <property type="match status" value="1"/>
</dbReference>
<evidence type="ECO:0000256" key="4">
    <source>
        <dbReference type="ARBA" id="ARBA00023163"/>
    </source>
</evidence>
<evidence type="ECO:0000313" key="6">
    <source>
        <dbReference type="EMBL" id="EKE69228.1"/>
    </source>
</evidence>
<accession>K2J2E5</accession>
<name>K2J2E5_9GAMM</name>
<gene>
    <name evidence="6" type="ORF">B3C1_15537</name>
</gene>
<evidence type="ECO:0000256" key="2">
    <source>
        <dbReference type="ARBA" id="ARBA00023015"/>
    </source>
</evidence>
<proteinExistence type="inferred from homology"/>
<dbReference type="InterPro" id="IPR000847">
    <property type="entry name" value="LysR_HTH_N"/>
</dbReference>
<keyword evidence="4" id="KW-0804">Transcription</keyword>
<dbReference type="PANTHER" id="PTHR30126:SF88">
    <property type="entry name" value="TRANSCRIPTIONAL REGULATOR-RELATED"/>
    <property type="match status" value="1"/>
</dbReference>
<evidence type="ECO:0000256" key="1">
    <source>
        <dbReference type="ARBA" id="ARBA00009437"/>
    </source>
</evidence>
<feature type="domain" description="HTH lysR-type" evidence="5">
    <location>
        <begin position="6"/>
        <end position="63"/>
    </location>
</feature>
<dbReference type="eggNOG" id="COG0583">
    <property type="taxonomic scope" value="Bacteria"/>
</dbReference>
<dbReference type="InterPro" id="IPR036390">
    <property type="entry name" value="WH_DNA-bd_sf"/>
</dbReference>
<organism evidence="6 7">
    <name type="scientific">Gallaecimonas xiamenensis 3-C-1</name>
    <dbReference type="NCBI Taxonomy" id="745411"/>
    <lineage>
        <taxon>Bacteria</taxon>
        <taxon>Pseudomonadati</taxon>
        <taxon>Pseudomonadota</taxon>
        <taxon>Gammaproteobacteria</taxon>
        <taxon>Enterobacterales</taxon>
        <taxon>Gallaecimonadaceae</taxon>
        <taxon>Gallaecimonas</taxon>
    </lineage>
</organism>
<dbReference type="STRING" id="745411.B3C1_15537"/>
<dbReference type="Gene3D" id="1.10.10.10">
    <property type="entry name" value="Winged helix-like DNA-binding domain superfamily/Winged helix DNA-binding domain"/>
    <property type="match status" value="1"/>
</dbReference>
<keyword evidence="2" id="KW-0805">Transcription regulation</keyword>
<dbReference type="PROSITE" id="PS50931">
    <property type="entry name" value="HTH_LYSR"/>
    <property type="match status" value="1"/>
</dbReference>
<keyword evidence="3" id="KW-0238">DNA-binding</keyword>
<dbReference type="Gene3D" id="3.40.190.290">
    <property type="match status" value="1"/>
</dbReference>
<reference evidence="6 7" key="1">
    <citation type="journal article" date="2012" name="J. Bacteriol.">
        <title>Genome Sequence of Gallaecimonas xiamenensis Type Strain 3-C-1.</title>
        <authorList>
            <person name="Lai Q."/>
            <person name="Wang L."/>
            <person name="Wang W."/>
            <person name="Shao Z."/>
        </authorList>
    </citation>
    <scope>NUCLEOTIDE SEQUENCE [LARGE SCALE GENOMIC DNA]</scope>
    <source>
        <strain evidence="6 7">3-C-1</strain>
    </source>
</reference>
<keyword evidence="7" id="KW-1185">Reference proteome</keyword>
<dbReference type="Pfam" id="PF00126">
    <property type="entry name" value="HTH_1"/>
    <property type="match status" value="1"/>
</dbReference>
<evidence type="ECO:0000256" key="3">
    <source>
        <dbReference type="ARBA" id="ARBA00023125"/>
    </source>
</evidence>
<dbReference type="Proteomes" id="UP000006755">
    <property type="component" value="Unassembled WGS sequence"/>
</dbReference>
<comment type="caution">
    <text evidence="6">The sequence shown here is derived from an EMBL/GenBank/DDBJ whole genome shotgun (WGS) entry which is preliminary data.</text>
</comment>
<protein>
    <submittedName>
        <fullName evidence="6">LysR family transcriptional regulator</fullName>
    </submittedName>
</protein>
<dbReference type="GO" id="GO:0003700">
    <property type="term" value="F:DNA-binding transcription factor activity"/>
    <property type="evidence" value="ECO:0007669"/>
    <property type="project" value="InterPro"/>
</dbReference>
<dbReference type="PANTHER" id="PTHR30126">
    <property type="entry name" value="HTH-TYPE TRANSCRIPTIONAL REGULATOR"/>
    <property type="match status" value="1"/>
</dbReference>
<dbReference type="EMBL" id="AMRI01000025">
    <property type="protein sequence ID" value="EKE69228.1"/>
    <property type="molecule type" value="Genomic_DNA"/>
</dbReference>
<dbReference type="AlphaFoldDB" id="K2J2E5"/>
<dbReference type="SUPFAM" id="SSF53850">
    <property type="entry name" value="Periplasmic binding protein-like II"/>
    <property type="match status" value="1"/>
</dbReference>
<evidence type="ECO:0000313" key="7">
    <source>
        <dbReference type="Proteomes" id="UP000006755"/>
    </source>
</evidence>